<feature type="transmembrane region" description="Helical" evidence="6">
    <location>
        <begin position="246"/>
        <end position="267"/>
    </location>
</feature>
<dbReference type="InterPro" id="IPR019397">
    <property type="entry name" value="Uncharacterised_TMEM39"/>
</dbReference>
<dbReference type="PANTHER" id="PTHR12995:SF4">
    <property type="entry name" value="FI21814P1"/>
    <property type="match status" value="1"/>
</dbReference>
<evidence type="ECO:0000313" key="8">
    <source>
        <dbReference type="Proteomes" id="UP000005408"/>
    </source>
</evidence>
<sequence length="459" mass="53460">MPSGRRILSRIQSNSYNSSSKGGNGSHTEDRDTNMVPLAQMAVLPKHCHLPEIPSDPNMSFEAMLYFFGVIAMGLQYINLYRTVWWLPHSHANYALNFYLIDVYLVLFLCILMSRRIVWCFVQEVYGSRSSKSVLFWVVQFLKGALLGSIALGLVYTAYMVVANHSALYCLFLSCPVITYVFLFGPSIKPLYHRCLVWPTSVCDRPRHKKEEEEVILFHNCVLTPDVIRSEVEYFKLDFNNRIKQVLFNSLLTAYYMTFVPLCFAQTHLNNPKHVQNTCESCWNTLYYDTWWVGQHVVVTWLSAFLMLIVHYLPPKYLDLLHRTALHLGRWQKVEGRHAHVPYNAWSELTVWPPGALVKHVKGLFKAEGINVTAEPGNGMHGRFFFLFHQPMRVVNWLLILTWLLVGYQFFCLIQSTEWNHIVCIALVLFCNYYTLFKLLRDRIILAKAYKEELSEDDR</sequence>
<keyword evidence="4 6" id="KW-1133">Transmembrane helix</keyword>
<feature type="transmembrane region" description="Helical" evidence="6">
    <location>
        <begin position="63"/>
        <end position="82"/>
    </location>
</feature>
<dbReference type="Pfam" id="PF10271">
    <property type="entry name" value="Tmp39"/>
    <property type="match status" value="1"/>
</dbReference>
<dbReference type="GO" id="GO:0016020">
    <property type="term" value="C:membrane"/>
    <property type="evidence" value="ECO:0007669"/>
    <property type="project" value="UniProtKB-SubCell"/>
</dbReference>
<feature type="transmembrane region" description="Helical" evidence="6">
    <location>
        <begin position="419"/>
        <end position="437"/>
    </location>
</feature>
<evidence type="ECO:0000256" key="4">
    <source>
        <dbReference type="ARBA" id="ARBA00022989"/>
    </source>
</evidence>
<evidence type="ECO:0000313" key="7">
    <source>
        <dbReference type="EnsemblMetazoa" id="G17748.14:cds"/>
    </source>
</evidence>
<evidence type="ECO:0000256" key="2">
    <source>
        <dbReference type="ARBA" id="ARBA00010737"/>
    </source>
</evidence>
<evidence type="ECO:0008006" key="9">
    <source>
        <dbReference type="Google" id="ProtNLM"/>
    </source>
</evidence>
<proteinExistence type="inferred from homology"/>
<organism evidence="7 8">
    <name type="scientific">Magallana gigas</name>
    <name type="common">Pacific oyster</name>
    <name type="synonym">Crassostrea gigas</name>
    <dbReference type="NCBI Taxonomy" id="29159"/>
    <lineage>
        <taxon>Eukaryota</taxon>
        <taxon>Metazoa</taxon>
        <taxon>Spiralia</taxon>
        <taxon>Lophotrochozoa</taxon>
        <taxon>Mollusca</taxon>
        <taxon>Bivalvia</taxon>
        <taxon>Autobranchia</taxon>
        <taxon>Pteriomorphia</taxon>
        <taxon>Ostreida</taxon>
        <taxon>Ostreoidea</taxon>
        <taxon>Ostreidae</taxon>
        <taxon>Magallana</taxon>
    </lineage>
</organism>
<evidence type="ECO:0000256" key="6">
    <source>
        <dbReference type="SAM" id="Phobius"/>
    </source>
</evidence>
<feature type="transmembrane region" description="Helical" evidence="6">
    <location>
        <begin position="166"/>
        <end position="184"/>
    </location>
</feature>
<dbReference type="OrthoDB" id="438179at2759"/>
<accession>A0A8W8J9D7</accession>
<dbReference type="PANTHER" id="PTHR12995">
    <property type="entry name" value="FI21814P1"/>
    <property type="match status" value="1"/>
</dbReference>
<dbReference type="AlphaFoldDB" id="A0A8W8J9D7"/>
<feature type="transmembrane region" description="Helical" evidence="6">
    <location>
        <begin position="94"/>
        <end position="113"/>
    </location>
</feature>
<reference evidence="7" key="1">
    <citation type="submission" date="2022-08" db="UniProtKB">
        <authorList>
            <consortium name="EnsemblMetazoa"/>
        </authorList>
    </citation>
    <scope>IDENTIFICATION</scope>
    <source>
        <strain evidence="7">05x7-T-G4-1.051#20</strain>
    </source>
</reference>
<feature type="transmembrane region" description="Helical" evidence="6">
    <location>
        <begin position="394"/>
        <end position="413"/>
    </location>
</feature>
<protein>
    <recommendedName>
        <fullName evidence="9">Transmembrane protein 39A</fullName>
    </recommendedName>
</protein>
<comment type="similarity">
    <text evidence="2">Belongs to the TMEM39 family.</text>
</comment>
<keyword evidence="3 6" id="KW-0812">Transmembrane</keyword>
<evidence type="ECO:0000256" key="1">
    <source>
        <dbReference type="ARBA" id="ARBA00004141"/>
    </source>
</evidence>
<feature type="transmembrane region" description="Helical" evidence="6">
    <location>
        <begin position="134"/>
        <end position="160"/>
    </location>
</feature>
<keyword evidence="5 6" id="KW-0472">Membrane</keyword>
<comment type="subcellular location">
    <subcellularLocation>
        <location evidence="1">Membrane</location>
        <topology evidence="1">Multi-pass membrane protein</topology>
    </subcellularLocation>
</comment>
<evidence type="ECO:0000256" key="3">
    <source>
        <dbReference type="ARBA" id="ARBA00022692"/>
    </source>
</evidence>
<evidence type="ECO:0000256" key="5">
    <source>
        <dbReference type="ARBA" id="ARBA00023136"/>
    </source>
</evidence>
<keyword evidence="8" id="KW-1185">Reference proteome</keyword>
<dbReference type="OMA" id="RFKQLIF"/>
<dbReference type="EnsemblMetazoa" id="G17748.14">
    <property type="protein sequence ID" value="G17748.14:cds"/>
    <property type="gene ID" value="G17748"/>
</dbReference>
<name>A0A8W8J9D7_MAGGI</name>
<dbReference type="Proteomes" id="UP000005408">
    <property type="component" value="Unassembled WGS sequence"/>
</dbReference>
<feature type="transmembrane region" description="Helical" evidence="6">
    <location>
        <begin position="293"/>
        <end position="313"/>
    </location>
</feature>